<evidence type="ECO:0000256" key="2">
    <source>
        <dbReference type="ARBA" id="ARBA00007313"/>
    </source>
</evidence>
<feature type="domain" description="NUP210 Ig-like" evidence="12">
    <location>
        <begin position="31"/>
        <end position="114"/>
    </location>
</feature>
<organism evidence="14 15">
    <name type="scientific">Kingdonia uniflora</name>
    <dbReference type="NCBI Taxonomy" id="39325"/>
    <lineage>
        <taxon>Eukaryota</taxon>
        <taxon>Viridiplantae</taxon>
        <taxon>Streptophyta</taxon>
        <taxon>Embryophyta</taxon>
        <taxon>Tracheophyta</taxon>
        <taxon>Spermatophyta</taxon>
        <taxon>Magnoliopsida</taxon>
        <taxon>Ranunculales</taxon>
        <taxon>Circaeasteraceae</taxon>
        <taxon>Kingdonia</taxon>
    </lineage>
</organism>
<evidence type="ECO:0000256" key="9">
    <source>
        <dbReference type="SAM" id="SignalP"/>
    </source>
</evidence>
<keyword evidence="4 9" id="KW-0732">Signal</keyword>
<evidence type="ECO:0000313" key="14">
    <source>
        <dbReference type="EMBL" id="KAF6137071.1"/>
    </source>
</evidence>
<dbReference type="PANTHER" id="PTHR23019:SF0">
    <property type="entry name" value="NUCLEAR PORE MEMBRANE GLYCOPROTEIN 210"/>
    <property type="match status" value="1"/>
</dbReference>
<comment type="caution">
    <text evidence="14">The sequence shown here is derived from an EMBL/GenBank/DDBJ whole genome shotgun (WGS) entry which is preliminary data.</text>
</comment>
<sequence length="1101" mass="120395">MFPLASLSILLLITSFQTSESITGPHIADVNLLLPPRMTHPVEYRLLGSDGCFKWSWDHHDILSVKPEYNGSNSRCSTSARLISIARYAGRKETAVYAADLGTGVVIRVKVFIDNVSRVQIFHNSVKLDLDGLSTLRVRAFDAEENVFSSLVGLQFMWQLTPENGGTHRLVHVPLSESPLNDCGGSCGDLDIQIKLENSGVFSDLIVVKGAEIGHEIVSVNLVEPSFEHLADEIVLTVAEAMSIYPRSPVFVIVGALVRYNLNVIRQNSPKVINLPSPHHRWSALNSSVAQVDSQLGVTNALMLGITTITLEDTRVAGHVQMSSLHVVLPETLTLYKLPITALDEPIEGIQTESSVDRWYIIAGQQYVIHLKIFSCGPGAREIYITESDDVKLQYESTYWETVTVEDDIADKLGWQSSRILKAVSHGLGRLTASLAYHSALPDSVEVLKVVQEVTVCSQVRLATGQLMDPSENIHLPWAPGVYQELELRATGGCGETYTDYKWYSSDMATVSISASGVLQAKKPGQVTVKVVSVFDPKNYDEVIVKVSIPSSLVMLQGYAVETVVGTHLQAAVTLKSSDGSYFSRCNSFNSFVKWKSGSESFIIANTTGDALSFKNVQDVNGSKSINNPPCTWTYVYASSVGRALLHATLFKELPSSVHRSEGPRYLKASSRIAAYHPLAVEQVGNGNQFGGYGIGMPIENLNELFLAPRTELDLRLTGGPELWGADVEFIENIVIFDEEHRTSTDEVRVDQATTSSGEEYFRILCLTLGSFHLVFSRGNLVGEDHPLPAIEKVDLSLTCIFPSSIALITNEPVNTPDIIRSAVQADRSPGRVHTTPITVANGCTIRVAVVGIHNSGKAFANSSSLSLKWELMNCKGLADWNANDLERSGTSWERFLNLENASGLNNEETDQTNTRRALKSVEESITELTASNKLMAKQIKAMLVAVMASPARVASSEVVGNEVDSSEGGSSKGRGRGFLLDSFMRDGRLACINPMNPPLLRVVGRGKEAIFFRDHVERNGYDDSQGCRRMLPNSNNDLAQGDGLEALPEERQRGPKRIRRLSTKGERLLSSPGIVRAANRVAKMETNGRDAGMPASRHGP</sequence>
<feature type="domain" description="NUP210 Ig-like" evidence="10">
    <location>
        <begin position="700"/>
        <end position="800"/>
    </location>
</feature>
<evidence type="ECO:0000259" key="13">
    <source>
        <dbReference type="Pfam" id="PF22969"/>
    </source>
</evidence>
<keyword evidence="15" id="KW-1185">Reference proteome</keyword>
<dbReference type="Pfam" id="PF22963">
    <property type="entry name" value="Ig_NUP210_3rd"/>
    <property type="match status" value="1"/>
</dbReference>
<proteinExistence type="inferred from homology"/>
<reference evidence="14 15" key="1">
    <citation type="journal article" date="2020" name="IScience">
        <title>Genome Sequencing of the Endangered Kingdonia uniflora (Circaeasteraceae, Ranunculales) Reveals Potential Mechanisms of Evolutionary Specialization.</title>
        <authorList>
            <person name="Sun Y."/>
            <person name="Deng T."/>
            <person name="Zhang A."/>
            <person name="Moore M.J."/>
            <person name="Landis J.B."/>
            <person name="Lin N."/>
            <person name="Zhang H."/>
            <person name="Zhang X."/>
            <person name="Huang J."/>
            <person name="Zhang X."/>
            <person name="Sun H."/>
            <person name="Wang H."/>
        </authorList>
    </citation>
    <scope>NUCLEOTIDE SEQUENCE [LARGE SCALE GENOMIC DNA]</scope>
    <source>
        <strain evidence="14">TB1705</strain>
        <tissue evidence="14">Leaf</tissue>
    </source>
</reference>
<comment type="subcellular location">
    <subcellularLocation>
        <location evidence="1">Nucleus membrane</location>
        <topology evidence="1">Single-pass membrane protein</topology>
    </subcellularLocation>
</comment>
<dbReference type="PANTHER" id="PTHR23019">
    <property type="entry name" value="NUCLEAR PORE MEMBRANE GLYCOPROTEIN GP210-RELATED"/>
    <property type="match status" value="1"/>
</dbReference>
<evidence type="ECO:0000256" key="8">
    <source>
        <dbReference type="ARBA" id="ARBA00023242"/>
    </source>
</evidence>
<keyword evidence="8" id="KW-0539">Nucleus</keyword>
<evidence type="ECO:0000256" key="4">
    <source>
        <dbReference type="ARBA" id="ARBA00022729"/>
    </source>
</evidence>
<evidence type="ECO:0000256" key="5">
    <source>
        <dbReference type="ARBA" id="ARBA00022989"/>
    </source>
</evidence>
<keyword evidence="5" id="KW-1133">Transmembrane helix</keyword>
<evidence type="ECO:0000256" key="3">
    <source>
        <dbReference type="ARBA" id="ARBA00022692"/>
    </source>
</evidence>
<dbReference type="Pfam" id="PF22967">
    <property type="entry name" value="Ig_NUP210_1st"/>
    <property type="match status" value="1"/>
</dbReference>
<evidence type="ECO:0000313" key="15">
    <source>
        <dbReference type="Proteomes" id="UP000541444"/>
    </source>
</evidence>
<dbReference type="InterPro" id="IPR055097">
    <property type="entry name" value="Ig_NUP210_2nd"/>
</dbReference>
<dbReference type="Pfam" id="PF22969">
    <property type="entry name" value="Ig_NUP210_2nd"/>
    <property type="match status" value="1"/>
</dbReference>
<dbReference type="OrthoDB" id="1929576at2759"/>
<accession>A0A7J7L366</accession>
<dbReference type="AlphaFoldDB" id="A0A7J7L366"/>
<dbReference type="GO" id="GO:0031965">
    <property type="term" value="C:nuclear membrane"/>
    <property type="evidence" value="ECO:0007669"/>
    <property type="project" value="UniProtKB-SubCell"/>
</dbReference>
<evidence type="ECO:0000259" key="10">
    <source>
        <dbReference type="Pfam" id="PF22962"/>
    </source>
</evidence>
<feature type="chain" id="PRO_5029517258" evidence="9">
    <location>
        <begin position="22"/>
        <end position="1101"/>
    </location>
</feature>
<comment type="similarity">
    <text evidence="2">Belongs to the NUP210 family.</text>
</comment>
<dbReference type="Pfam" id="PF26182">
    <property type="entry name" value="Ig_NUP210_5th"/>
    <property type="match status" value="1"/>
</dbReference>
<evidence type="ECO:0000256" key="1">
    <source>
        <dbReference type="ARBA" id="ARBA00004590"/>
    </source>
</evidence>
<dbReference type="InterPro" id="IPR045197">
    <property type="entry name" value="NUP210-like"/>
</dbReference>
<name>A0A7J7L366_9MAGN</name>
<feature type="domain" description="NUP210 Ig-like" evidence="11">
    <location>
        <begin position="242"/>
        <end position="318"/>
    </location>
</feature>
<protein>
    <submittedName>
        <fullName evidence="14">Uncharacterized protein</fullName>
    </submittedName>
</protein>
<keyword evidence="6" id="KW-0472">Membrane</keyword>
<evidence type="ECO:0000256" key="6">
    <source>
        <dbReference type="ARBA" id="ARBA00023136"/>
    </source>
</evidence>
<dbReference type="InterPro" id="IPR055098">
    <property type="entry name" value="Ig_NUP210_3rd"/>
</dbReference>
<evidence type="ECO:0000259" key="11">
    <source>
        <dbReference type="Pfam" id="PF22963"/>
    </source>
</evidence>
<dbReference type="InterPro" id="IPR055099">
    <property type="entry name" value="Ig_NUP210_7th"/>
</dbReference>
<keyword evidence="3" id="KW-0812">Transmembrane</keyword>
<feature type="domain" description="NUP210 Ig-like" evidence="13">
    <location>
        <begin position="134"/>
        <end position="231"/>
    </location>
</feature>
<dbReference type="Pfam" id="PF22962">
    <property type="entry name" value="Ig_NUP210_7th"/>
    <property type="match status" value="1"/>
</dbReference>
<dbReference type="SUPFAM" id="SSF49373">
    <property type="entry name" value="Invasin/intimin cell-adhesion fragments"/>
    <property type="match status" value="1"/>
</dbReference>
<dbReference type="InterPro" id="IPR008964">
    <property type="entry name" value="Invasin/intimin_cell_adhesion"/>
</dbReference>
<dbReference type="EMBL" id="JACGCM010002660">
    <property type="protein sequence ID" value="KAF6137071.1"/>
    <property type="molecule type" value="Genomic_DNA"/>
</dbReference>
<keyword evidence="7" id="KW-0325">Glycoprotein</keyword>
<dbReference type="InterPro" id="IPR055096">
    <property type="entry name" value="Ig_NUP210_1st"/>
</dbReference>
<gene>
    <name evidence="14" type="ORF">GIB67_030835</name>
</gene>
<evidence type="ECO:0000259" key="12">
    <source>
        <dbReference type="Pfam" id="PF22967"/>
    </source>
</evidence>
<dbReference type="Proteomes" id="UP000541444">
    <property type="component" value="Unassembled WGS sequence"/>
</dbReference>
<evidence type="ECO:0000256" key="7">
    <source>
        <dbReference type="ARBA" id="ARBA00023180"/>
    </source>
</evidence>
<feature type="signal peptide" evidence="9">
    <location>
        <begin position="1"/>
        <end position="21"/>
    </location>
</feature>
<dbReference type="Gene3D" id="2.60.40.1080">
    <property type="match status" value="1"/>
</dbReference>